<proteinExistence type="inferred from homology"/>
<organism evidence="4 5">
    <name type="scientific">Halolactibacillus alkaliphilus</name>
    <dbReference type="NCBI Taxonomy" id="442899"/>
    <lineage>
        <taxon>Bacteria</taxon>
        <taxon>Bacillati</taxon>
        <taxon>Bacillota</taxon>
        <taxon>Bacilli</taxon>
        <taxon>Bacillales</taxon>
        <taxon>Bacillaceae</taxon>
        <taxon>Halolactibacillus</taxon>
    </lineage>
</organism>
<dbReference type="Gene3D" id="1.10.10.10">
    <property type="entry name" value="Winged helix-like DNA-binding domain superfamily/Winged helix DNA-binding domain"/>
    <property type="match status" value="1"/>
</dbReference>
<dbReference type="InterPro" id="IPR036390">
    <property type="entry name" value="WH_DNA-bd_sf"/>
</dbReference>
<dbReference type="InterPro" id="IPR049874">
    <property type="entry name" value="ROK_cs"/>
</dbReference>
<sequence length="399" mass="42521">MKRGSFQAMKKLNKSLILKKILNDGPISRAEIAKAIKLTPPTVGTIVKELIEQQIVKESAQGESKGGRKPTLLVIDHDAFCVIGIDAGPREVSVVLTNLQANLIDKKEVSVTKGIAKQDYLALLINEAEALINRNETYMDKLIGIGVAMHGVVDAKNGVGLFAPNLHLRDIPVKDVLTKHFDLVVQVENDARALALGETWFGQGKGINNLLAVNIGSGVGAGVVLDGKLYRGDAHIAGEIGHMTIDLHGETCSCGNKGCLQTIVSGEAIQKRAEQALIAGVETTLTTTSPTAYDLFKAAEAGDCFSQSCLTETAEAIGIGLTNVIHTINPDRILLNGGVMKASKYLLPEIKATVNRRALTKKAKETPIFVSELGDEATALGAVALVLVEVFKRNGEIHV</sequence>
<dbReference type="Pfam" id="PF00480">
    <property type="entry name" value="ROK"/>
    <property type="match status" value="1"/>
</dbReference>
<gene>
    <name evidence="4" type="ORF">HAL01_20080</name>
</gene>
<dbReference type="EMBL" id="BJYE01000032">
    <property type="protein sequence ID" value="GEN57544.1"/>
    <property type="molecule type" value="Genomic_DNA"/>
</dbReference>
<keyword evidence="5" id="KW-1185">Reference proteome</keyword>
<evidence type="ECO:0000256" key="1">
    <source>
        <dbReference type="ARBA" id="ARBA00002486"/>
    </source>
</evidence>
<evidence type="ECO:0000256" key="2">
    <source>
        <dbReference type="ARBA" id="ARBA00006479"/>
    </source>
</evidence>
<evidence type="ECO:0000313" key="5">
    <source>
        <dbReference type="Proteomes" id="UP000321400"/>
    </source>
</evidence>
<dbReference type="PANTHER" id="PTHR18964:SF149">
    <property type="entry name" value="BIFUNCTIONAL UDP-N-ACETYLGLUCOSAMINE 2-EPIMERASE_N-ACETYLMANNOSAMINE KINASE"/>
    <property type="match status" value="1"/>
</dbReference>
<comment type="function">
    <text evidence="1">Transcriptional repressor of xylose-utilizing enzymes.</text>
</comment>
<dbReference type="CDD" id="cd24076">
    <property type="entry name" value="ASKHA_ATPase_ROK_BsXylR-like"/>
    <property type="match status" value="1"/>
</dbReference>
<protein>
    <submittedName>
        <fullName evidence="4">Transcriptional regulator</fullName>
    </submittedName>
</protein>
<evidence type="ECO:0000313" key="4">
    <source>
        <dbReference type="EMBL" id="GEN57544.1"/>
    </source>
</evidence>
<accession>A0A511X3M4</accession>
<dbReference type="GO" id="GO:0042732">
    <property type="term" value="P:D-xylose metabolic process"/>
    <property type="evidence" value="ECO:0007669"/>
    <property type="project" value="UniProtKB-KW"/>
</dbReference>
<dbReference type="AlphaFoldDB" id="A0A511X3M4"/>
<dbReference type="RefSeq" id="WP_089802828.1">
    <property type="nucleotide sequence ID" value="NZ_BJYE01000032.1"/>
</dbReference>
<reference evidence="4 5" key="1">
    <citation type="submission" date="2019-07" db="EMBL/GenBank/DDBJ databases">
        <title>Whole genome shotgun sequence of Halolactibacillus alkaliphilus NBRC 103919.</title>
        <authorList>
            <person name="Hosoyama A."/>
            <person name="Uohara A."/>
            <person name="Ohji S."/>
            <person name="Ichikawa N."/>
        </authorList>
    </citation>
    <scope>NUCLEOTIDE SEQUENCE [LARGE SCALE GENOMIC DNA]</scope>
    <source>
        <strain evidence="4 5">NBRC 103919</strain>
    </source>
</reference>
<comment type="caution">
    <text evidence="4">The sequence shown here is derived from an EMBL/GenBank/DDBJ whole genome shotgun (WGS) entry which is preliminary data.</text>
</comment>
<dbReference type="SUPFAM" id="SSF46785">
    <property type="entry name" value="Winged helix' DNA-binding domain"/>
    <property type="match status" value="1"/>
</dbReference>
<dbReference type="InterPro" id="IPR000600">
    <property type="entry name" value="ROK"/>
</dbReference>
<keyword evidence="3" id="KW-0859">Xylose metabolism</keyword>
<evidence type="ECO:0000256" key="3">
    <source>
        <dbReference type="ARBA" id="ARBA00022629"/>
    </source>
</evidence>
<dbReference type="PROSITE" id="PS01125">
    <property type="entry name" value="ROK"/>
    <property type="match status" value="1"/>
</dbReference>
<dbReference type="STRING" id="442899.SAMN05720591_12611"/>
<dbReference type="Pfam" id="PF13412">
    <property type="entry name" value="HTH_24"/>
    <property type="match status" value="1"/>
</dbReference>
<comment type="similarity">
    <text evidence="2">Belongs to the ROK (NagC/XylR) family.</text>
</comment>
<dbReference type="Gene3D" id="3.30.420.40">
    <property type="match status" value="2"/>
</dbReference>
<keyword evidence="3" id="KW-0119">Carbohydrate metabolism</keyword>
<dbReference type="SUPFAM" id="SSF53067">
    <property type="entry name" value="Actin-like ATPase domain"/>
    <property type="match status" value="1"/>
</dbReference>
<dbReference type="InterPro" id="IPR036388">
    <property type="entry name" value="WH-like_DNA-bd_sf"/>
</dbReference>
<name>A0A511X3M4_9BACI</name>
<dbReference type="PANTHER" id="PTHR18964">
    <property type="entry name" value="ROK (REPRESSOR, ORF, KINASE) FAMILY"/>
    <property type="match status" value="1"/>
</dbReference>
<dbReference type="InterPro" id="IPR043129">
    <property type="entry name" value="ATPase_NBD"/>
</dbReference>
<dbReference type="OrthoDB" id="9796533at2"/>
<dbReference type="Proteomes" id="UP000321400">
    <property type="component" value="Unassembled WGS sequence"/>
</dbReference>